<dbReference type="EMBL" id="JADQDQ010000015">
    <property type="protein sequence ID" value="MBF9239649.1"/>
    <property type="molecule type" value="Genomic_DNA"/>
</dbReference>
<keyword evidence="1" id="KW-0597">Phosphoprotein</keyword>
<reference evidence="3 4" key="1">
    <citation type="submission" date="2020-11" db="EMBL/GenBank/DDBJ databases">
        <authorList>
            <person name="Kim M.K."/>
        </authorList>
    </citation>
    <scope>NUCLEOTIDE SEQUENCE [LARGE SCALE GENOMIC DNA]</scope>
    <source>
        <strain evidence="3 4">BT683</strain>
    </source>
</reference>
<accession>A0ABS0IMP3</accession>
<gene>
    <name evidence="3" type="ORF">I2I05_19810</name>
</gene>
<organism evidence="3 4">
    <name type="scientific">Hymenobacter jeongseonensis</name>
    <dbReference type="NCBI Taxonomy" id="2791027"/>
    <lineage>
        <taxon>Bacteria</taxon>
        <taxon>Pseudomonadati</taxon>
        <taxon>Bacteroidota</taxon>
        <taxon>Cytophagia</taxon>
        <taxon>Cytophagales</taxon>
        <taxon>Hymenobacteraceae</taxon>
        <taxon>Hymenobacter</taxon>
    </lineage>
</organism>
<dbReference type="InterPro" id="IPR001789">
    <property type="entry name" value="Sig_transdc_resp-reg_receiver"/>
</dbReference>
<dbReference type="Proteomes" id="UP000597617">
    <property type="component" value="Unassembled WGS sequence"/>
</dbReference>
<dbReference type="Pfam" id="PF00072">
    <property type="entry name" value="Response_reg"/>
    <property type="match status" value="1"/>
</dbReference>
<dbReference type="InterPro" id="IPR011006">
    <property type="entry name" value="CheY-like_superfamily"/>
</dbReference>
<evidence type="ECO:0000313" key="3">
    <source>
        <dbReference type="EMBL" id="MBF9239649.1"/>
    </source>
</evidence>
<comment type="caution">
    <text evidence="3">The sequence shown here is derived from an EMBL/GenBank/DDBJ whole genome shotgun (WGS) entry which is preliminary data.</text>
</comment>
<dbReference type="PANTHER" id="PTHR44520:SF2">
    <property type="entry name" value="RESPONSE REGULATOR RCP1"/>
    <property type="match status" value="1"/>
</dbReference>
<keyword evidence="4" id="KW-1185">Reference proteome</keyword>
<protein>
    <submittedName>
        <fullName evidence="3">Response regulator</fullName>
    </submittedName>
</protein>
<proteinExistence type="predicted"/>
<dbReference type="SUPFAM" id="SSF52172">
    <property type="entry name" value="CheY-like"/>
    <property type="match status" value="1"/>
</dbReference>
<evidence type="ECO:0000259" key="2">
    <source>
        <dbReference type="PROSITE" id="PS50110"/>
    </source>
</evidence>
<dbReference type="PANTHER" id="PTHR44520">
    <property type="entry name" value="RESPONSE REGULATOR RCP1-RELATED"/>
    <property type="match status" value="1"/>
</dbReference>
<feature type="modified residue" description="4-aspartylphosphate" evidence="1">
    <location>
        <position position="64"/>
    </location>
</feature>
<name>A0ABS0IMP3_9BACT</name>
<feature type="domain" description="Response regulatory" evidence="2">
    <location>
        <begin position="6"/>
        <end position="133"/>
    </location>
</feature>
<sequence length="140" mass="15642">MRRIRTILLVDDDETTNFLHQRLLFRLNVSDRVLVARNGAQALKILTQPNARFNPTNPVLVLLDLNMPVVDGFEFLKAFQALPSVQQRSAVVVVLTSSLNTQDMDRSNNLPVAGFLTKPLDKVKIDSLLHLHFGSPVAAE</sequence>
<dbReference type="SMART" id="SM00448">
    <property type="entry name" value="REC"/>
    <property type="match status" value="1"/>
</dbReference>
<dbReference type="InterPro" id="IPR052893">
    <property type="entry name" value="TCS_response_regulator"/>
</dbReference>
<evidence type="ECO:0000313" key="4">
    <source>
        <dbReference type="Proteomes" id="UP000597617"/>
    </source>
</evidence>
<dbReference type="PROSITE" id="PS50110">
    <property type="entry name" value="RESPONSE_REGULATORY"/>
    <property type="match status" value="1"/>
</dbReference>
<dbReference type="RefSeq" id="WP_196284000.1">
    <property type="nucleotide sequence ID" value="NZ_JADQDQ010000015.1"/>
</dbReference>
<evidence type="ECO:0000256" key="1">
    <source>
        <dbReference type="PROSITE-ProRule" id="PRU00169"/>
    </source>
</evidence>
<dbReference type="Gene3D" id="3.40.50.2300">
    <property type="match status" value="1"/>
</dbReference>